<sequence>MALAARTLVSRSGGTLLEHLTAWSQTRDPSNTLLFSISPSPSLSPSHLSDMVKIFTSHPNTVGCLSSPLNLERTKSIPTLKAELIEMLEREGKMAEALIGRRRYRIREKDVVRLKKLQGKALFRGDGEGVTVCSWAEFDGDRAKVFRSTIPGRPVTQVGRWHMARKVGMTEEEESVGEGFMGELPPSTFDGETWPRMRELPPLPEEIKDVGPENVKTILYLSDTSPEGISQSLTRFRKATTLGLMTSSTPFVTGRPFTLFYNNVIHSSGAVGICLDAHAPARHKLVFPALKAITNHLFVTSSEGNLVHTLNDENPTEILIAAIKKHRMLSAKDINLAFRDWNFYLGITPRQAPEQVFRINSADPGRGTLALEGDISPPIGSRVQILSLPTDYLSQPTPVLNRPNGQVVLNFHTTLSETPPDINITAPISIADTHVLHQDEDFVDLRGTFTASSEHGCIVSRLIAETDGEHKEVPWKASLPLGNMALAFDLKPTPIPESTAKSRRKERRRLRRRRHMPKRTPGTLYIDGEDS</sequence>
<name>A0AAW0FIB3_9APHY</name>
<reference evidence="2 3" key="1">
    <citation type="submission" date="2022-09" db="EMBL/GenBank/DDBJ databases">
        <authorList>
            <person name="Palmer J.M."/>
        </authorList>
    </citation>
    <scope>NUCLEOTIDE SEQUENCE [LARGE SCALE GENOMIC DNA]</scope>
    <source>
        <strain evidence="2 3">DSM 7382</strain>
    </source>
</reference>
<organism evidence="2 3">
    <name type="scientific">Cerrena zonata</name>
    <dbReference type="NCBI Taxonomy" id="2478898"/>
    <lineage>
        <taxon>Eukaryota</taxon>
        <taxon>Fungi</taxon>
        <taxon>Dikarya</taxon>
        <taxon>Basidiomycota</taxon>
        <taxon>Agaricomycotina</taxon>
        <taxon>Agaricomycetes</taxon>
        <taxon>Polyporales</taxon>
        <taxon>Cerrenaceae</taxon>
        <taxon>Cerrena</taxon>
    </lineage>
</organism>
<comment type="caution">
    <text evidence="2">The sequence shown here is derived from an EMBL/GenBank/DDBJ whole genome shotgun (WGS) entry which is preliminary data.</text>
</comment>
<proteinExistence type="predicted"/>
<protein>
    <recommendedName>
        <fullName evidence="4">FIST domain-containing protein</fullName>
    </recommendedName>
</protein>
<dbReference type="Proteomes" id="UP001385951">
    <property type="component" value="Unassembled WGS sequence"/>
</dbReference>
<evidence type="ECO:0000256" key="1">
    <source>
        <dbReference type="SAM" id="MobiDB-lite"/>
    </source>
</evidence>
<feature type="region of interest" description="Disordered" evidence="1">
    <location>
        <begin position="172"/>
        <end position="192"/>
    </location>
</feature>
<feature type="compositionally biased region" description="Basic residues" evidence="1">
    <location>
        <begin position="501"/>
        <end position="518"/>
    </location>
</feature>
<evidence type="ECO:0008006" key="4">
    <source>
        <dbReference type="Google" id="ProtNLM"/>
    </source>
</evidence>
<keyword evidence="3" id="KW-1185">Reference proteome</keyword>
<gene>
    <name evidence="2" type="ORF">QCA50_020679</name>
</gene>
<dbReference type="AlphaFoldDB" id="A0AAW0FIB3"/>
<feature type="region of interest" description="Disordered" evidence="1">
    <location>
        <begin position="492"/>
        <end position="531"/>
    </location>
</feature>
<evidence type="ECO:0000313" key="2">
    <source>
        <dbReference type="EMBL" id="KAK7676375.1"/>
    </source>
</evidence>
<evidence type="ECO:0000313" key="3">
    <source>
        <dbReference type="Proteomes" id="UP001385951"/>
    </source>
</evidence>
<dbReference type="EMBL" id="JASBNA010000120">
    <property type="protein sequence ID" value="KAK7676375.1"/>
    <property type="molecule type" value="Genomic_DNA"/>
</dbReference>
<accession>A0AAW0FIB3</accession>